<dbReference type="GO" id="GO:0005524">
    <property type="term" value="F:ATP binding"/>
    <property type="evidence" value="ECO:0007669"/>
    <property type="project" value="UniProtKB-KW"/>
</dbReference>
<dbReference type="STRING" id="264951.A0A443I1T4"/>
<comment type="subcellular location">
    <subcellularLocation>
        <location evidence="1">Membrane</location>
        <topology evidence="1">Multi-pass membrane protein</topology>
    </subcellularLocation>
</comment>
<sequence length="1248" mass="138436">MSCHENTRRGRVNTLSLFGFTTRKHIPTLIVAVLTTIAAAMIQPLSAIFLGNIFDTLTKFGAGHFSGEELLSRTSESCGILLSLGVANWILSGLCLMFWLTFGELQAKSGHDALFLELLKKDMAWFEGQTDGVGALLVHIQGKIRDLQRATSEPLGFAMQFSIRALVALGVASFTSWRLTLVTLAAVPPCAALVSWLSSRIQQGIDMQKHELATSSRISYNAFSLIRVVKCFNGQGFEYDKYVASINRAAQYYLWQAHLSASQISCVRFMSFGMFVQGFWYGSSLVASGSLSSGQVLRTFWACLVLVQSIEQILPQTVIIEKGKAAGSSLRAIMDQSSCSKQLVERHYPRRCKGSIEIKNISFAYPSHLERLALQSSSFLFPAGEMTFIIGPIGSGKSTLASLLARIYAPMSGKITIDGYPMEALDSDWIRDNITIFHQQNTLFDETILTNIVFGCPEHKRITEGDIQESIDVAMLRRTIGNFPEKLDTFVTSQGNTLSGGQKQRIAIARARLRDTPILILDECTGALDYTTRRHVMDSIRQWREGKTTIVITHDLSQIRPSDLIYVLKQGRVVCSGYKHELGMITPAESQEEKATDTLDTLNKDYDIPEKDRKFPPEDKVPKCKRRLPRSTCQRRHNPAEIPCQEKEHHLLSIAEVMIRIPTHLNARQRLIFVLALFSTVIHAVATPVFSYLLSRLLQTFYANGRRSESTMKWSLAILAVGILDTAASYLMHYMLEYCGQVWIDSIRKVAMSRILDQPLSWFEQTENEPSTLVTHLTQDAEDMRNLISKVLGFILLTIAIISIAGVWSVFTCWELSVVIFACAPFIYAVTDGFEKISKEWETRCDVIRDSSSLIFADTFSRIQTVKALTLESYFRVKHMKASTKAVKAGFKRAGYSGLLFGLVDSMVLLISALIFYYGAVLASSQKYTTHDILTVFSVLLFSTGYVTMVLSWIPQLNSSQLSANRLLRMASLGEKDSHEHSGILYISNPSPISLANINFGYPSRPGILAVRDLNLSIPANSCTTIVGHSGSGKSTLVSLLMRLYALPQLNDSIPWISMRGVDIGQLDIKRLRSLIAVVPQQPALFPDTIAANIAYGLDSLSPFHTEENIRSAAKAVGIDDFILSLPEGYSTVVGDGGLSFSGGQTQLLTIARALVRQPRVLVLDEVTASLDAASAGVVRRTVRKLVAQRRGLTVIIVSHSREMMDIADNVVVMEQGTIVEEGPYHALMQREKGKLRRLIDDADARGN</sequence>
<dbReference type="AlphaFoldDB" id="A0A443I1T4"/>
<dbReference type="CDD" id="cd18577">
    <property type="entry name" value="ABC_6TM_Pgp_ABCB1_D1_like"/>
    <property type="match status" value="1"/>
</dbReference>
<feature type="domain" description="ABC transmembrane type-1" evidence="10">
    <location>
        <begin position="674"/>
        <end position="959"/>
    </location>
</feature>
<evidence type="ECO:0000256" key="4">
    <source>
        <dbReference type="ARBA" id="ARBA00022741"/>
    </source>
</evidence>
<feature type="domain" description="ABC transporter" evidence="9">
    <location>
        <begin position="993"/>
        <end position="1241"/>
    </location>
</feature>
<dbReference type="PROSITE" id="PS50893">
    <property type="entry name" value="ABC_TRANSPORTER_2"/>
    <property type="match status" value="2"/>
</dbReference>
<keyword evidence="7 8" id="KW-0472">Membrane</keyword>
<evidence type="ECO:0000256" key="8">
    <source>
        <dbReference type="SAM" id="Phobius"/>
    </source>
</evidence>
<feature type="transmembrane region" description="Helical" evidence="8">
    <location>
        <begin position="714"/>
        <end position="732"/>
    </location>
</feature>
<dbReference type="GO" id="GO:0015421">
    <property type="term" value="F:ABC-type oligopeptide transporter activity"/>
    <property type="evidence" value="ECO:0007669"/>
    <property type="project" value="TreeGrafter"/>
</dbReference>
<comment type="caution">
    <text evidence="11">The sequence shown here is derived from an EMBL/GenBank/DDBJ whole genome shotgun (WGS) entry which is preliminary data.</text>
</comment>
<dbReference type="Gene3D" id="3.40.50.300">
    <property type="entry name" value="P-loop containing nucleotide triphosphate hydrolases"/>
    <property type="match status" value="2"/>
</dbReference>
<feature type="transmembrane region" description="Helical" evidence="8">
    <location>
        <begin position="791"/>
        <end position="810"/>
    </location>
</feature>
<feature type="transmembrane region" description="Helical" evidence="8">
    <location>
        <begin position="671"/>
        <end position="694"/>
    </location>
</feature>
<dbReference type="Pfam" id="PF00664">
    <property type="entry name" value="ABC_membrane"/>
    <property type="match status" value="2"/>
</dbReference>
<feature type="domain" description="ABC transmembrane type-1" evidence="10">
    <location>
        <begin position="30"/>
        <end position="322"/>
    </location>
</feature>
<name>A0A443I1T4_BYSSP</name>
<dbReference type="EMBL" id="RCNU01000002">
    <property type="protein sequence ID" value="RWQ98039.1"/>
    <property type="molecule type" value="Genomic_DNA"/>
</dbReference>
<evidence type="ECO:0000256" key="2">
    <source>
        <dbReference type="ARBA" id="ARBA00022448"/>
    </source>
</evidence>
<evidence type="ECO:0000256" key="5">
    <source>
        <dbReference type="ARBA" id="ARBA00022840"/>
    </source>
</evidence>
<keyword evidence="6 8" id="KW-1133">Transmembrane helix</keyword>
<dbReference type="CDD" id="cd18578">
    <property type="entry name" value="ABC_6TM_Pgp_ABCB1_D2_like"/>
    <property type="match status" value="1"/>
</dbReference>
<evidence type="ECO:0000256" key="6">
    <source>
        <dbReference type="ARBA" id="ARBA00022989"/>
    </source>
</evidence>
<keyword evidence="5" id="KW-0067">ATP-binding</keyword>
<feature type="transmembrane region" description="Helical" evidence="8">
    <location>
        <begin position="898"/>
        <end position="921"/>
    </location>
</feature>
<feature type="transmembrane region" description="Helical" evidence="8">
    <location>
        <begin position="816"/>
        <end position="834"/>
    </location>
</feature>
<dbReference type="Proteomes" id="UP000283841">
    <property type="component" value="Unassembled WGS sequence"/>
</dbReference>
<dbReference type="Gene3D" id="1.20.1560.10">
    <property type="entry name" value="ABC transporter type 1, transmembrane domain"/>
    <property type="match status" value="1"/>
</dbReference>
<keyword evidence="4" id="KW-0547">Nucleotide-binding</keyword>
<dbReference type="PANTHER" id="PTHR43394">
    <property type="entry name" value="ATP-DEPENDENT PERMEASE MDL1, MITOCHONDRIAL"/>
    <property type="match status" value="1"/>
</dbReference>
<keyword evidence="2" id="KW-0813">Transport</keyword>
<keyword evidence="3 8" id="KW-0812">Transmembrane</keyword>
<dbReference type="RefSeq" id="XP_028487684.1">
    <property type="nucleotide sequence ID" value="XM_028632618.1"/>
</dbReference>
<dbReference type="InterPro" id="IPR027417">
    <property type="entry name" value="P-loop_NTPase"/>
</dbReference>
<evidence type="ECO:0000256" key="1">
    <source>
        <dbReference type="ARBA" id="ARBA00004141"/>
    </source>
</evidence>
<organism evidence="11 12">
    <name type="scientific">Byssochlamys spectabilis</name>
    <name type="common">Paecilomyces variotii</name>
    <dbReference type="NCBI Taxonomy" id="264951"/>
    <lineage>
        <taxon>Eukaryota</taxon>
        <taxon>Fungi</taxon>
        <taxon>Dikarya</taxon>
        <taxon>Ascomycota</taxon>
        <taxon>Pezizomycotina</taxon>
        <taxon>Eurotiomycetes</taxon>
        <taxon>Eurotiomycetidae</taxon>
        <taxon>Eurotiales</taxon>
        <taxon>Thermoascaceae</taxon>
        <taxon>Paecilomyces</taxon>
    </lineage>
</organism>
<dbReference type="InterPro" id="IPR039421">
    <property type="entry name" value="Type_1_exporter"/>
</dbReference>
<evidence type="ECO:0000313" key="12">
    <source>
        <dbReference type="Proteomes" id="UP000283841"/>
    </source>
</evidence>
<keyword evidence="12" id="KW-1185">Reference proteome</keyword>
<dbReference type="SUPFAM" id="SSF52540">
    <property type="entry name" value="P-loop containing nucleoside triphosphate hydrolases"/>
    <property type="match status" value="2"/>
</dbReference>
<dbReference type="InterPro" id="IPR003439">
    <property type="entry name" value="ABC_transporter-like_ATP-bd"/>
</dbReference>
<dbReference type="SUPFAM" id="SSF90123">
    <property type="entry name" value="ABC transporter transmembrane region"/>
    <property type="match status" value="2"/>
</dbReference>
<reference evidence="11 12" key="1">
    <citation type="journal article" date="2018" name="Front. Microbiol.">
        <title>Genomic and genetic insights into a cosmopolitan fungus, Paecilomyces variotii (Eurotiales).</title>
        <authorList>
            <person name="Urquhart A.S."/>
            <person name="Mondo S.J."/>
            <person name="Makela M.R."/>
            <person name="Hane J.K."/>
            <person name="Wiebenga A."/>
            <person name="He G."/>
            <person name="Mihaltcheva S."/>
            <person name="Pangilinan J."/>
            <person name="Lipzen A."/>
            <person name="Barry K."/>
            <person name="de Vries R.P."/>
            <person name="Grigoriev I.V."/>
            <person name="Idnurm A."/>
        </authorList>
    </citation>
    <scope>NUCLEOTIDE SEQUENCE [LARGE SCALE GENOMIC DNA]</scope>
    <source>
        <strain evidence="11 12">CBS 101075</strain>
    </source>
</reference>
<dbReference type="PANTHER" id="PTHR43394:SF15">
    <property type="entry name" value="ALPHA-FACTOR-TRANSPORTING ATPASE"/>
    <property type="match status" value="1"/>
</dbReference>
<dbReference type="PROSITE" id="PS50929">
    <property type="entry name" value="ABC_TM1F"/>
    <property type="match status" value="2"/>
</dbReference>
<dbReference type="VEuPathDB" id="FungiDB:C8Q69DRAFT_504688"/>
<accession>A0A443I1T4</accession>
<dbReference type="GO" id="GO:0090374">
    <property type="term" value="P:oligopeptide export from mitochondrion"/>
    <property type="evidence" value="ECO:0007669"/>
    <property type="project" value="TreeGrafter"/>
</dbReference>
<feature type="transmembrane region" description="Helical" evidence="8">
    <location>
        <begin position="29"/>
        <end position="50"/>
    </location>
</feature>
<protein>
    <submittedName>
        <fullName evidence="11">P-loop containing nucleoside triphosphate hydrolase protein</fullName>
    </submittedName>
</protein>
<dbReference type="GO" id="GO:0005743">
    <property type="term" value="C:mitochondrial inner membrane"/>
    <property type="evidence" value="ECO:0007669"/>
    <property type="project" value="TreeGrafter"/>
</dbReference>
<feature type="domain" description="ABC transporter" evidence="9">
    <location>
        <begin position="356"/>
        <end position="595"/>
    </location>
</feature>
<evidence type="ECO:0000256" key="3">
    <source>
        <dbReference type="ARBA" id="ARBA00022692"/>
    </source>
</evidence>
<dbReference type="InterPro" id="IPR036640">
    <property type="entry name" value="ABC1_TM_sf"/>
</dbReference>
<evidence type="ECO:0000313" key="11">
    <source>
        <dbReference type="EMBL" id="RWQ98039.1"/>
    </source>
</evidence>
<gene>
    <name evidence="11" type="ORF">C8Q69DRAFT_504688</name>
</gene>
<evidence type="ECO:0000256" key="7">
    <source>
        <dbReference type="ARBA" id="ARBA00023136"/>
    </source>
</evidence>
<dbReference type="GeneID" id="39601895"/>
<dbReference type="Pfam" id="PF00005">
    <property type="entry name" value="ABC_tran"/>
    <property type="match status" value="2"/>
</dbReference>
<keyword evidence="11" id="KW-0378">Hydrolase</keyword>
<feature type="transmembrane region" description="Helical" evidence="8">
    <location>
        <begin position="80"/>
        <end position="102"/>
    </location>
</feature>
<dbReference type="GO" id="GO:0016887">
    <property type="term" value="F:ATP hydrolysis activity"/>
    <property type="evidence" value="ECO:0007669"/>
    <property type="project" value="InterPro"/>
</dbReference>
<evidence type="ECO:0000259" key="10">
    <source>
        <dbReference type="PROSITE" id="PS50929"/>
    </source>
</evidence>
<dbReference type="FunFam" id="3.40.50.300:FF:000604">
    <property type="entry name" value="ABC transporter B family member 28"/>
    <property type="match status" value="2"/>
</dbReference>
<proteinExistence type="predicted"/>
<feature type="transmembrane region" description="Helical" evidence="8">
    <location>
        <begin position="933"/>
        <end position="954"/>
    </location>
</feature>
<dbReference type="InterPro" id="IPR011527">
    <property type="entry name" value="ABC1_TM_dom"/>
</dbReference>
<evidence type="ECO:0000259" key="9">
    <source>
        <dbReference type="PROSITE" id="PS50893"/>
    </source>
</evidence>
<dbReference type="SMART" id="SM00382">
    <property type="entry name" value="AAA"/>
    <property type="match status" value="2"/>
</dbReference>
<dbReference type="InterPro" id="IPR003593">
    <property type="entry name" value="AAA+_ATPase"/>
</dbReference>